<dbReference type="AlphaFoldDB" id="A0A803LNH3"/>
<dbReference type="Proteomes" id="UP000596660">
    <property type="component" value="Unplaced"/>
</dbReference>
<sequence length="220" mass="24283">VPLLAQSNPSGAERLPPGIFASKSDLYLRRLWGLPSEDLKTKPKYLVTFTIGLDMKENIDKAVKKFSDNFTILLFHYDGKTTSGISLSGQNVLSIYVNLVKKHGLEISQPGVDPNSPFTWQMTRKRHDSEVHNGLAIMAGALLTMMMDSFATRHFRKGVSVEDQIGAKEDMDAHVHAHGSGGHVPEGLNKVEQIRYRVTSQAVASLPQHKNIFSTAKSVS</sequence>
<organism evidence="1 2">
    <name type="scientific">Chenopodium quinoa</name>
    <name type="common">Quinoa</name>
    <dbReference type="NCBI Taxonomy" id="63459"/>
    <lineage>
        <taxon>Eukaryota</taxon>
        <taxon>Viridiplantae</taxon>
        <taxon>Streptophyta</taxon>
        <taxon>Embryophyta</taxon>
        <taxon>Tracheophyta</taxon>
        <taxon>Spermatophyta</taxon>
        <taxon>Magnoliopsida</taxon>
        <taxon>eudicotyledons</taxon>
        <taxon>Gunneridae</taxon>
        <taxon>Pentapetalae</taxon>
        <taxon>Caryophyllales</taxon>
        <taxon>Chenopodiaceae</taxon>
        <taxon>Chenopodioideae</taxon>
        <taxon>Atripliceae</taxon>
        <taxon>Chenopodium</taxon>
    </lineage>
</organism>
<proteinExistence type="predicted"/>
<dbReference type="Pfam" id="PF05212">
    <property type="entry name" value="DUF707"/>
    <property type="match status" value="2"/>
</dbReference>
<dbReference type="EnsemblPlants" id="AUR62016502-RA">
    <property type="protein sequence ID" value="AUR62016502-RA:cds"/>
    <property type="gene ID" value="AUR62016502"/>
</dbReference>
<name>A0A803LNH3_CHEQI</name>
<dbReference type="PANTHER" id="PTHR31210">
    <property type="entry name" value="OS06G0731900 PROTEIN"/>
    <property type="match status" value="1"/>
</dbReference>
<evidence type="ECO:0000313" key="2">
    <source>
        <dbReference type="Proteomes" id="UP000596660"/>
    </source>
</evidence>
<dbReference type="PANTHER" id="PTHR31210:SF68">
    <property type="entry name" value="OS06G0727800 PROTEIN"/>
    <property type="match status" value="1"/>
</dbReference>
<protein>
    <submittedName>
        <fullName evidence="1">Uncharacterized protein</fullName>
    </submittedName>
</protein>
<accession>A0A803LNH3</accession>
<dbReference type="InterPro" id="IPR007877">
    <property type="entry name" value="DUF707"/>
</dbReference>
<dbReference type="Gramene" id="AUR62016502-RA">
    <property type="protein sequence ID" value="AUR62016502-RA:cds"/>
    <property type="gene ID" value="AUR62016502"/>
</dbReference>
<evidence type="ECO:0000313" key="1">
    <source>
        <dbReference type="EnsemblPlants" id="AUR62016502-RA:cds"/>
    </source>
</evidence>
<reference evidence="1" key="1">
    <citation type="journal article" date="2017" name="Nature">
        <title>The genome of Chenopodium quinoa.</title>
        <authorList>
            <person name="Jarvis D.E."/>
            <person name="Ho Y.S."/>
            <person name="Lightfoot D.J."/>
            <person name="Schmoeckel S.M."/>
            <person name="Li B."/>
            <person name="Borm T.J.A."/>
            <person name="Ohyanagi H."/>
            <person name="Mineta K."/>
            <person name="Michell C.T."/>
            <person name="Saber N."/>
            <person name="Kharbatia N.M."/>
            <person name="Rupper R.R."/>
            <person name="Sharp A.R."/>
            <person name="Dally N."/>
            <person name="Boughton B.A."/>
            <person name="Woo Y.H."/>
            <person name="Gao G."/>
            <person name="Schijlen E.G.W.M."/>
            <person name="Guo X."/>
            <person name="Momin A.A."/>
            <person name="Negrao S."/>
            <person name="Al-Babili S."/>
            <person name="Gehring C."/>
            <person name="Roessner U."/>
            <person name="Jung C."/>
            <person name="Murphy K."/>
            <person name="Arold S.T."/>
            <person name="Gojobori T."/>
            <person name="van der Linden C.G."/>
            <person name="van Loo E.N."/>
            <person name="Jellen E.N."/>
            <person name="Maughan P.J."/>
            <person name="Tester M."/>
        </authorList>
    </citation>
    <scope>NUCLEOTIDE SEQUENCE [LARGE SCALE GENOMIC DNA]</scope>
    <source>
        <strain evidence="1">cv. PI 614886</strain>
    </source>
</reference>
<keyword evidence="2" id="KW-1185">Reference proteome</keyword>
<reference evidence="1" key="2">
    <citation type="submission" date="2021-03" db="UniProtKB">
        <authorList>
            <consortium name="EnsemblPlants"/>
        </authorList>
    </citation>
    <scope>IDENTIFICATION</scope>
</reference>